<gene>
    <name evidence="1" type="ORF">A2561_02030</name>
</gene>
<dbReference type="SUPFAM" id="SSF53056">
    <property type="entry name" value="beta-carbonic anhydrase, cab"/>
    <property type="match status" value="1"/>
</dbReference>
<evidence type="ECO:0000313" key="2">
    <source>
        <dbReference type="Proteomes" id="UP000178935"/>
    </source>
</evidence>
<proteinExistence type="predicted"/>
<dbReference type="GO" id="GO:0008270">
    <property type="term" value="F:zinc ion binding"/>
    <property type="evidence" value="ECO:0007669"/>
    <property type="project" value="InterPro"/>
</dbReference>
<name>A0A1G2JMI2_9BACT</name>
<protein>
    <submittedName>
        <fullName evidence="1">Uncharacterized protein</fullName>
    </submittedName>
</protein>
<comment type="caution">
    <text evidence="1">The sequence shown here is derived from an EMBL/GenBank/DDBJ whole genome shotgun (WGS) entry which is preliminary data.</text>
</comment>
<dbReference type="GO" id="GO:0004089">
    <property type="term" value="F:carbonate dehydratase activity"/>
    <property type="evidence" value="ECO:0007669"/>
    <property type="project" value="InterPro"/>
</dbReference>
<accession>A0A1G2JMI2</accession>
<evidence type="ECO:0000313" key="1">
    <source>
        <dbReference type="EMBL" id="OGZ88356.1"/>
    </source>
</evidence>
<dbReference type="EMBL" id="MHPU01000026">
    <property type="protein sequence ID" value="OGZ88356.1"/>
    <property type="molecule type" value="Genomic_DNA"/>
</dbReference>
<dbReference type="InterPro" id="IPR036874">
    <property type="entry name" value="Carbonic_anhydrase_sf"/>
</dbReference>
<reference evidence="1 2" key="1">
    <citation type="journal article" date="2016" name="Nat. Commun.">
        <title>Thousands of microbial genomes shed light on interconnected biogeochemical processes in an aquifer system.</title>
        <authorList>
            <person name="Anantharaman K."/>
            <person name="Brown C.T."/>
            <person name="Hug L.A."/>
            <person name="Sharon I."/>
            <person name="Castelle C.J."/>
            <person name="Probst A.J."/>
            <person name="Thomas B.C."/>
            <person name="Singh A."/>
            <person name="Wilkins M.J."/>
            <person name="Karaoz U."/>
            <person name="Brodie E.L."/>
            <person name="Williams K.H."/>
            <person name="Hubbard S.S."/>
            <person name="Banfield J.F."/>
        </authorList>
    </citation>
    <scope>NUCLEOTIDE SEQUENCE [LARGE SCALE GENOMIC DNA]</scope>
</reference>
<dbReference type="AlphaFoldDB" id="A0A1G2JMI2"/>
<organism evidence="1 2">
    <name type="scientific">Candidatus Staskawiczbacteria bacterium RIFOXYD1_FULL_32_13</name>
    <dbReference type="NCBI Taxonomy" id="1802234"/>
    <lineage>
        <taxon>Bacteria</taxon>
        <taxon>Candidatus Staskawicziibacteriota</taxon>
    </lineage>
</organism>
<dbReference type="Proteomes" id="UP000178935">
    <property type="component" value="Unassembled WGS sequence"/>
</dbReference>
<dbReference type="InterPro" id="IPR046871">
    <property type="entry name" value="Pro_CA_2"/>
</dbReference>
<sequence length="140" mass="15610">MLSDKKFACVINCMDGRVQDAVKDYMKTNYSVDYVDMVTEPGPNKILAKPERAERVEGLADNSDSLIIANIKKRVEISTHHHGSKVVAIVGHFGCAGNPTEKQEQINHLQLAKKTVEGFNLGVEVIMLWVDGDWKTVEKI</sequence>
<dbReference type="Pfam" id="PF20393">
    <property type="entry name" value="Pro_CA_2"/>
    <property type="match status" value="1"/>
</dbReference>